<keyword evidence="1" id="KW-0479">Metal-binding</keyword>
<feature type="coiled-coil region" evidence="5">
    <location>
        <begin position="86"/>
        <end position="127"/>
    </location>
</feature>
<keyword evidence="5" id="KW-0175">Coiled coil</keyword>
<organism evidence="8 9">
    <name type="scientific">Beta vulgaris subsp. vulgaris</name>
    <name type="common">Beet</name>
    <dbReference type="NCBI Taxonomy" id="3555"/>
    <lineage>
        <taxon>Eukaryota</taxon>
        <taxon>Viridiplantae</taxon>
        <taxon>Streptophyta</taxon>
        <taxon>Embryophyta</taxon>
        <taxon>Tracheophyta</taxon>
        <taxon>Spermatophyta</taxon>
        <taxon>Magnoliopsida</taxon>
        <taxon>eudicotyledons</taxon>
        <taxon>Gunneridae</taxon>
        <taxon>Pentapetalae</taxon>
        <taxon>Caryophyllales</taxon>
        <taxon>Chenopodiaceae</taxon>
        <taxon>Betoideae</taxon>
        <taxon>Beta</taxon>
    </lineage>
</organism>
<evidence type="ECO:0000256" key="5">
    <source>
        <dbReference type="SAM" id="Coils"/>
    </source>
</evidence>
<gene>
    <name evidence="8" type="ORF">BVRB_9g225730</name>
</gene>
<evidence type="ECO:0000313" key="8">
    <source>
        <dbReference type="EMBL" id="KMS96378.1"/>
    </source>
</evidence>
<keyword evidence="6" id="KW-0812">Transmembrane</keyword>
<dbReference type="Pfam" id="PF06839">
    <property type="entry name" value="Zn_ribbon_GRF"/>
    <property type="match status" value="1"/>
</dbReference>
<evidence type="ECO:0000313" key="9">
    <source>
        <dbReference type="Proteomes" id="UP000035740"/>
    </source>
</evidence>
<accession>A0A0J8B8S1</accession>
<proteinExistence type="predicted"/>
<keyword evidence="3" id="KW-0862">Zinc</keyword>
<evidence type="ECO:0000256" key="4">
    <source>
        <dbReference type="PROSITE-ProRule" id="PRU01343"/>
    </source>
</evidence>
<keyword evidence="6" id="KW-0472">Membrane</keyword>
<evidence type="ECO:0000256" key="3">
    <source>
        <dbReference type="ARBA" id="ARBA00022833"/>
    </source>
</evidence>
<evidence type="ECO:0000256" key="1">
    <source>
        <dbReference type="ARBA" id="ARBA00022723"/>
    </source>
</evidence>
<dbReference type="InterPro" id="IPR010666">
    <property type="entry name" value="Znf_GRF"/>
</dbReference>
<keyword evidence="6" id="KW-1133">Transmembrane helix</keyword>
<feature type="transmembrane region" description="Helical" evidence="6">
    <location>
        <begin position="137"/>
        <end position="156"/>
    </location>
</feature>
<dbReference type="AlphaFoldDB" id="A0A0J8B8S1"/>
<dbReference type="Gramene" id="KMS96378">
    <property type="protein sequence ID" value="KMS96378"/>
    <property type="gene ID" value="BVRB_9g225730"/>
</dbReference>
<reference evidence="8 9" key="1">
    <citation type="journal article" date="2014" name="Nature">
        <title>The genome of the recently domesticated crop plant sugar beet (Beta vulgaris).</title>
        <authorList>
            <person name="Dohm J.C."/>
            <person name="Minoche A.E."/>
            <person name="Holtgrawe D."/>
            <person name="Capella-Gutierrez S."/>
            <person name="Zakrzewski F."/>
            <person name="Tafer H."/>
            <person name="Rupp O."/>
            <person name="Sorensen T.R."/>
            <person name="Stracke R."/>
            <person name="Reinhardt R."/>
            <person name="Goesmann A."/>
            <person name="Kraft T."/>
            <person name="Schulz B."/>
            <person name="Stadler P.F."/>
            <person name="Schmidt T."/>
            <person name="Gabaldon T."/>
            <person name="Lehrach H."/>
            <person name="Weisshaar B."/>
            <person name="Himmelbauer H."/>
        </authorList>
    </citation>
    <scope>NUCLEOTIDE SEQUENCE [LARGE SCALE GENOMIC DNA]</scope>
    <source>
        <tissue evidence="8">Taproot</tissue>
    </source>
</reference>
<dbReference type="GO" id="GO:0008270">
    <property type="term" value="F:zinc ion binding"/>
    <property type="evidence" value="ECO:0007669"/>
    <property type="project" value="UniProtKB-KW"/>
</dbReference>
<name>A0A0J8B8S1_BETVV</name>
<feature type="domain" description="GRF-type" evidence="7">
    <location>
        <begin position="22"/>
        <end position="63"/>
    </location>
</feature>
<keyword evidence="2 4" id="KW-0863">Zinc-finger</keyword>
<sequence>MASASGSGSVNTRSSHQAIVKCNHDIPTKLRTVKSGGHVGRKFYGCAMWPAADCGFFKWEVNEGYSKECHECEELHVKLLEQFTSIAELELQFKIFEDKVSKIKMKKDKMAAEVEEMRKEMARINAELAKSNGGEKLAIRALLLSWIFFAVIIVFMK</sequence>
<protein>
    <recommendedName>
        <fullName evidence="7">GRF-type domain-containing protein</fullName>
    </recommendedName>
</protein>
<dbReference type="Proteomes" id="UP000035740">
    <property type="component" value="Unassembled WGS sequence"/>
</dbReference>
<dbReference type="PANTHER" id="PTHR33248">
    <property type="entry name" value="ZINC ION-BINDING PROTEIN"/>
    <property type="match status" value="1"/>
</dbReference>
<evidence type="ECO:0000259" key="7">
    <source>
        <dbReference type="PROSITE" id="PS51999"/>
    </source>
</evidence>
<dbReference type="OrthoDB" id="1751720at2759"/>
<evidence type="ECO:0000256" key="6">
    <source>
        <dbReference type="SAM" id="Phobius"/>
    </source>
</evidence>
<evidence type="ECO:0000256" key="2">
    <source>
        <dbReference type="ARBA" id="ARBA00022771"/>
    </source>
</evidence>
<dbReference type="PROSITE" id="PS51999">
    <property type="entry name" value="ZF_GRF"/>
    <property type="match status" value="1"/>
</dbReference>
<keyword evidence="9" id="KW-1185">Reference proteome</keyword>
<dbReference type="EMBL" id="KQ090384">
    <property type="protein sequence ID" value="KMS96378.1"/>
    <property type="molecule type" value="Genomic_DNA"/>
</dbReference>